<comment type="caution">
    <text evidence="23">The sequence shown here is derived from an EMBL/GenBank/DDBJ whole genome shotgun (WGS) entry which is preliminary data.</text>
</comment>
<dbReference type="Gene3D" id="3.50.30.10">
    <property type="entry name" value="Phosphohistidine domain"/>
    <property type="match status" value="1"/>
</dbReference>
<dbReference type="GO" id="GO:0016020">
    <property type="term" value="C:membrane"/>
    <property type="evidence" value="ECO:0007669"/>
    <property type="project" value="InterPro"/>
</dbReference>
<keyword evidence="24" id="KW-1185">Reference proteome</keyword>
<evidence type="ECO:0000256" key="13">
    <source>
        <dbReference type="ARBA" id="ARBA00022597"/>
    </source>
</evidence>
<dbReference type="SUPFAM" id="SSF53062">
    <property type="entry name" value="PTS system fructose IIA component-like"/>
    <property type="match status" value="1"/>
</dbReference>
<evidence type="ECO:0000256" key="18">
    <source>
        <dbReference type="ARBA" id="ARBA00022842"/>
    </source>
</evidence>
<dbReference type="NCBIfam" id="TIGR01003">
    <property type="entry name" value="PTS_HPr_family"/>
    <property type="match status" value="1"/>
</dbReference>
<evidence type="ECO:0000256" key="5">
    <source>
        <dbReference type="ARBA" id="ARBA00003681"/>
    </source>
</evidence>
<dbReference type="PRINTS" id="PR00107">
    <property type="entry name" value="PHOSPHOCPHPR"/>
</dbReference>
<dbReference type="GO" id="GO:0009401">
    <property type="term" value="P:phosphoenolpyruvate-dependent sugar phosphotransferase system"/>
    <property type="evidence" value="ECO:0007669"/>
    <property type="project" value="UniProtKB-KW"/>
</dbReference>
<dbReference type="InterPro" id="IPR036662">
    <property type="entry name" value="PTS_EIIA_man-typ_sf"/>
</dbReference>
<dbReference type="GO" id="GO:0046872">
    <property type="term" value="F:metal ion binding"/>
    <property type="evidence" value="ECO:0007669"/>
    <property type="project" value="UniProtKB-KW"/>
</dbReference>
<keyword evidence="14" id="KW-0808">Transferase</keyword>
<evidence type="ECO:0000256" key="16">
    <source>
        <dbReference type="ARBA" id="ARBA00022723"/>
    </source>
</evidence>
<dbReference type="NCBIfam" id="TIGR01417">
    <property type="entry name" value="PTS_I_fam"/>
    <property type="match status" value="1"/>
</dbReference>
<dbReference type="PROSITE" id="PS51096">
    <property type="entry name" value="PTS_EIIA_TYPE_4"/>
    <property type="match status" value="1"/>
</dbReference>
<dbReference type="AlphaFoldDB" id="A0A852ZIX0"/>
<dbReference type="InterPro" id="IPR006318">
    <property type="entry name" value="PTS_EI-like"/>
</dbReference>
<evidence type="ECO:0000256" key="20">
    <source>
        <dbReference type="SAM" id="MobiDB-lite"/>
    </source>
</evidence>
<evidence type="ECO:0000256" key="9">
    <source>
        <dbReference type="ARBA" id="ARBA00012232"/>
    </source>
</evidence>
<comment type="subcellular location">
    <subcellularLocation>
        <location evidence="6">Cytoplasm</location>
    </subcellularLocation>
</comment>
<feature type="domain" description="PTS EIIA type-4" evidence="21">
    <location>
        <begin position="4"/>
        <end position="142"/>
    </location>
</feature>
<dbReference type="PROSITE" id="PS00370">
    <property type="entry name" value="PEP_ENZYMES_PHOS_SITE"/>
    <property type="match status" value="1"/>
</dbReference>
<evidence type="ECO:0000256" key="8">
    <source>
        <dbReference type="ARBA" id="ARBA00012095"/>
    </source>
</evidence>
<organism evidence="23 24">
    <name type="scientific">Actinopolymorpha rutila</name>
    <dbReference type="NCBI Taxonomy" id="446787"/>
    <lineage>
        <taxon>Bacteria</taxon>
        <taxon>Bacillati</taxon>
        <taxon>Actinomycetota</taxon>
        <taxon>Actinomycetes</taxon>
        <taxon>Propionibacteriales</taxon>
        <taxon>Actinopolymorphaceae</taxon>
        <taxon>Actinopolymorpha</taxon>
    </lineage>
</organism>
<evidence type="ECO:0000259" key="21">
    <source>
        <dbReference type="PROSITE" id="PS51096"/>
    </source>
</evidence>
<evidence type="ECO:0000256" key="17">
    <source>
        <dbReference type="ARBA" id="ARBA00022777"/>
    </source>
</evidence>
<evidence type="ECO:0000256" key="3">
    <source>
        <dbReference type="ARBA" id="ARBA00001946"/>
    </source>
</evidence>
<dbReference type="Gene3D" id="3.40.50.510">
    <property type="entry name" value="Phosphotransferase system, mannose-type IIA component"/>
    <property type="match status" value="1"/>
</dbReference>
<dbReference type="PROSITE" id="PS51350">
    <property type="entry name" value="PTS_HPR_DOM"/>
    <property type="match status" value="1"/>
</dbReference>
<comment type="cofactor">
    <cofactor evidence="3">
        <name>Mg(2+)</name>
        <dbReference type="ChEBI" id="CHEBI:18420"/>
    </cofactor>
</comment>
<evidence type="ECO:0000256" key="7">
    <source>
        <dbReference type="ARBA" id="ARBA00007837"/>
    </source>
</evidence>
<keyword evidence="12" id="KW-0963">Cytoplasm</keyword>
<feature type="compositionally biased region" description="Low complexity" evidence="20">
    <location>
        <begin position="268"/>
        <end position="281"/>
    </location>
</feature>
<dbReference type="Gene3D" id="1.10.274.10">
    <property type="entry name" value="PtsI, HPr-binding domain"/>
    <property type="match status" value="1"/>
</dbReference>
<evidence type="ECO:0000256" key="4">
    <source>
        <dbReference type="ARBA" id="ARBA00002788"/>
    </source>
</evidence>
<dbReference type="InterPro" id="IPR035895">
    <property type="entry name" value="HPr-like_sf"/>
</dbReference>
<evidence type="ECO:0000256" key="6">
    <source>
        <dbReference type="ARBA" id="ARBA00004496"/>
    </source>
</evidence>
<dbReference type="PANTHER" id="PTHR46244:SF6">
    <property type="entry name" value="PHOSPHOENOLPYRUVATE-PROTEIN PHOSPHOTRANSFERASE"/>
    <property type="match status" value="1"/>
</dbReference>
<evidence type="ECO:0000256" key="14">
    <source>
        <dbReference type="ARBA" id="ARBA00022679"/>
    </source>
</evidence>
<proteinExistence type="inferred from homology"/>
<dbReference type="InterPro" id="IPR036637">
    <property type="entry name" value="Phosphohistidine_dom_sf"/>
</dbReference>
<dbReference type="GO" id="GO:0008965">
    <property type="term" value="F:phosphoenolpyruvate-protein phosphotransferase activity"/>
    <property type="evidence" value="ECO:0007669"/>
    <property type="project" value="UniProtKB-EC"/>
</dbReference>
<feature type="region of interest" description="Disordered" evidence="20">
    <location>
        <begin position="254"/>
        <end position="317"/>
    </location>
</feature>
<evidence type="ECO:0000256" key="15">
    <source>
        <dbReference type="ARBA" id="ARBA00022683"/>
    </source>
</evidence>
<accession>A0A852ZIX0</accession>
<evidence type="ECO:0000256" key="10">
    <source>
        <dbReference type="ARBA" id="ARBA00020422"/>
    </source>
</evidence>
<dbReference type="PANTHER" id="PTHR46244">
    <property type="entry name" value="PHOSPHOENOLPYRUVATE-PROTEIN PHOSPHOTRANSFERASE"/>
    <property type="match status" value="1"/>
</dbReference>
<comment type="subunit">
    <text evidence="19">Homodimer. The dihydroxyacetone kinase complex is composed of a homodimer of DhaM, a homodimer of DhaK and the subunit DhaL.</text>
</comment>
<dbReference type="Proteomes" id="UP000579605">
    <property type="component" value="Unassembled WGS sequence"/>
</dbReference>
<dbReference type="GO" id="GO:0047324">
    <property type="term" value="F:phosphoenolpyruvate-glycerone phosphotransferase activity"/>
    <property type="evidence" value="ECO:0007669"/>
    <property type="project" value="UniProtKB-EC"/>
</dbReference>
<dbReference type="RefSeq" id="WP_179790558.1">
    <property type="nucleotide sequence ID" value="NZ_BAAARR010000031.1"/>
</dbReference>
<keyword evidence="18" id="KW-0460">Magnesium</keyword>
<gene>
    <name evidence="23" type="ORF">F4554_005699</name>
</gene>
<feature type="compositionally biased region" description="Basic and acidic residues" evidence="20">
    <location>
        <begin position="151"/>
        <end position="167"/>
    </location>
</feature>
<dbReference type="GO" id="GO:0005737">
    <property type="term" value="C:cytoplasm"/>
    <property type="evidence" value="ECO:0007669"/>
    <property type="project" value="UniProtKB-SubCell"/>
</dbReference>
<dbReference type="InterPro" id="IPR018274">
    <property type="entry name" value="PEP_util_AS"/>
</dbReference>
<protein>
    <recommendedName>
        <fullName evidence="10">Phosphocarrier protein HPr</fullName>
        <ecNumber evidence="8">2.7.1.121</ecNumber>
        <ecNumber evidence="9">2.7.3.9</ecNumber>
    </recommendedName>
</protein>
<keyword evidence="15" id="KW-0598">Phosphotransferase system</keyword>
<dbReference type="CDD" id="cd00367">
    <property type="entry name" value="PTS-HPr_like"/>
    <property type="match status" value="1"/>
</dbReference>
<comment type="similarity">
    <text evidence="7">Belongs to the PEP-utilizing enzyme family.</text>
</comment>
<evidence type="ECO:0000256" key="1">
    <source>
        <dbReference type="ARBA" id="ARBA00000683"/>
    </source>
</evidence>
<dbReference type="InterPro" id="IPR000121">
    <property type="entry name" value="PEP_util_C"/>
</dbReference>
<dbReference type="SUPFAM" id="SSF51621">
    <property type="entry name" value="Phosphoenolpyruvate/pyruvate domain"/>
    <property type="match status" value="1"/>
</dbReference>
<comment type="function">
    <text evidence="4">Component of the dihydroxyacetone kinase complex, which is responsible for the phosphoenolpyruvate (PEP)-dependent phosphorylation of dihydroxyacetone. DhaM serves as the phosphoryl donor. Is phosphorylated by phosphoenolpyruvate in an EI- and HPr-dependent reaction, and a phosphorelay system on histidine residues finally leads to phosphoryl transfer to DhaL and dihydroxyacetone.</text>
</comment>
<dbReference type="Pfam" id="PF00381">
    <property type="entry name" value="PTS-HPr"/>
    <property type="match status" value="1"/>
</dbReference>
<dbReference type="Pfam" id="PF05524">
    <property type="entry name" value="PEP-utilisers_N"/>
    <property type="match status" value="1"/>
</dbReference>
<dbReference type="InterPro" id="IPR000032">
    <property type="entry name" value="HPr-like"/>
</dbReference>
<dbReference type="SUPFAM" id="SSF52009">
    <property type="entry name" value="Phosphohistidine domain"/>
    <property type="match status" value="1"/>
</dbReference>
<dbReference type="Gene3D" id="3.20.20.60">
    <property type="entry name" value="Phosphoenolpyruvate-binding domains"/>
    <property type="match status" value="1"/>
</dbReference>
<dbReference type="EC" id="2.7.3.9" evidence="9"/>
<evidence type="ECO:0000313" key="24">
    <source>
        <dbReference type="Proteomes" id="UP000579605"/>
    </source>
</evidence>
<dbReference type="InterPro" id="IPR012844">
    <property type="entry name" value="DhaM_N"/>
</dbReference>
<dbReference type="Pfam" id="PF02896">
    <property type="entry name" value="PEP-utilizers_C"/>
    <property type="match status" value="1"/>
</dbReference>
<dbReference type="PROSITE" id="PS00742">
    <property type="entry name" value="PEP_ENZYMES_2"/>
    <property type="match status" value="1"/>
</dbReference>
<dbReference type="InterPro" id="IPR001020">
    <property type="entry name" value="PTS_HPr_His_P_site"/>
</dbReference>
<dbReference type="InterPro" id="IPR050499">
    <property type="entry name" value="PEP-utilizing_PTS_enzyme"/>
</dbReference>
<dbReference type="InterPro" id="IPR008279">
    <property type="entry name" value="PEP-util_enz_mobile_dom"/>
</dbReference>
<dbReference type="SUPFAM" id="SSF55594">
    <property type="entry name" value="HPr-like"/>
    <property type="match status" value="1"/>
</dbReference>
<dbReference type="InterPro" id="IPR004701">
    <property type="entry name" value="PTS_EIIA_man-typ"/>
</dbReference>
<dbReference type="Pfam" id="PF03610">
    <property type="entry name" value="EIIA-man"/>
    <property type="match status" value="1"/>
</dbReference>
<feature type="region of interest" description="Disordered" evidence="20">
    <location>
        <begin position="139"/>
        <end position="167"/>
    </location>
</feature>
<keyword evidence="16" id="KW-0479">Metal-binding</keyword>
<dbReference type="NCBIfam" id="TIGR02364">
    <property type="entry name" value="dha_pts"/>
    <property type="match status" value="1"/>
</dbReference>
<evidence type="ECO:0000259" key="22">
    <source>
        <dbReference type="PROSITE" id="PS51350"/>
    </source>
</evidence>
<dbReference type="EC" id="2.7.1.121" evidence="8"/>
<dbReference type="PROSITE" id="PS00369">
    <property type="entry name" value="PTS_HPR_HIS"/>
    <property type="match status" value="1"/>
</dbReference>
<keyword evidence="17" id="KW-0418">Kinase</keyword>
<dbReference type="Gene3D" id="3.30.1340.10">
    <property type="entry name" value="HPr-like"/>
    <property type="match status" value="1"/>
</dbReference>
<evidence type="ECO:0000256" key="11">
    <source>
        <dbReference type="ARBA" id="ARBA00022448"/>
    </source>
</evidence>
<dbReference type="EMBL" id="JACBZH010000001">
    <property type="protein sequence ID" value="NYH93061.1"/>
    <property type="molecule type" value="Genomic_DNA"/>
</dbReference>
<dbReference type="InterPro" id="IPR015813">
    <property type="entry name" value="Pyrv/PenolPyrv_kinase-like_dom"/>
</dbReference>
<dbReference type="SUPFAM" id="SSF47831">
    <property type="entry name" value="Enzyme I of the PEP:sugar phosphotransferase system HPr-binding (sub)domain"/>
    <property type="match status" value="1"/>
</dbReference>
<dbReference type="InterPro" id="IPR040442">
    <property type="entry name" value="Pyrv_kinase-like_dom_sf"/>
</dbReference>
<name>A0A852ZIX0_9ACTN</name>
<evidence type="ECO:0000256" key="19">
    <source>
        <dbReference type="ARBA" id="ARBA00046577"/>
    </source>
</evidence>
<dbReference type="PRINTS" id="PR01736">
    <property type="entry name" value="PHPHTRNFRASE"/>
</dbReference>
<feature type="domain" description="HPr" evidence="22">
    <location>
        <begin position="164"/>
        <end position="252"/>
    </location>
</feature>
<sequence length="818" mass="83263">MATPVGLVLVAHVATLAEGVRTLAAQMAPEVDIRAVGGTDDGGVGTSFDAILAAVTSVLAEAGPDEGAGVVVLYDLGSAQLTAELVLETLDPDQADRVLLVDAPLVEGAVAAATTAAGGAGPAEVAAEARAAYAPTAGASMAGMPESPESPESRGPAEEPVEGEERARTTLRNPAGLHARPAAALAHLVREYDARVTVGRPGSPGADAAGVLTVVAQGLRVGAEIEVAATGPDARAAVDAVLALADAGFGELDEEMSAAGPPVPPEPSARAEPAASAAPEPGTLRGVGASAGLVVAPARHLRRTEPRLPPTGGTHDPMAERRRLAAAVEQVDAELGSRAAGGGSGADIAGAHQAMLADPALHAGAEAKLDRATPAEVAWWRSVLEARDLLAGGADQVAERAVDVEDLGRAVLGALGVDARPSVRPEDVSGAVVVAEEVFPSDVAALGEAGVAGLAVARGGRTSHAAILARGLDLPMVVRLGPAVLDVRDGTPVVLDARTGQVRVDPPESELSAARQAARDLAADRERARAEAASTVVRADGTPVTVSANVGGTAEARAAVAAGADAVGLLRTELLYVDRPRLPGEDEQAEELGEVLAELGDRRAVVRTLDVGGDKLLPALDLDPWRHGPLGLRGLRYAFAHPDLLRTQLRAVLRAAYGRGEVWLMAPMVTTAAEARRFRLLVEEAARELAAEGTAFARPAKVGVMVEVPAAALAADEICAEVDFVSVGSNDLTQYVMAADRTNDAVGDLYQPGHEAVWRLLATLVDAARAAGRHVAVCGELAGEPDAAVRLIRMGVDELSMTPSAVPDVKAALRGRLG</sequence>
<dbReference type="InterPro" id="IPR023151">
    <property type="entry name" value="PEP_util_CS"/>
</dbReference>
<reference evidence="23 24" key="1">
    <citation type="submission" date="2020-07" db="EMBL/GenBank/DDBJ databases">
        <title>Sequencing the genomes of 1000 actinobacteria strains.</title>
        <authorList>
            <person name="Klenk H.-P."/>
        </authorList>
    </citation>
    <scope>NUCLEOTIDE SEQUENCE [LARGE SCALE GENOMIC DNA]</scope>
    <source>
        <strain evidence="23 24">DSM 18448</strain>
    </source>
</reference>
<keyword evidence="11" id="KW-0813">Transport</keyword>
<evidence type="ECO:0000313" key="23">
    <source>
        <dbReference type="EMBL" id="NYH93061.1"/>
    </source>
</evidence>
<dbReference type="Pfam" id="PF00391">
    <property type="entry name" value="PEP-utilizers"/>
    <property type="match status" value="1"/>
</dbReference>
<evidence type="ECO:0000256" key="12">
    <source>
        <dbReference type="ARBA" id="ARBA00022490"/>
    </source>
</evidence>
<keyword evidence="13" id="KW-0762">Sugar transport</keyword>
<comment type="function">
    <text evidence="5">General (non sugar-specific) component of the phosphoenolpyruvate-dependent sugar phosphotransferase system (sugar PTS). This major carbohydrate active-transport system catalyzes the phosphorylation of incoming sugar substrates concomitantly with their translocation across the cell membrane. The phosphoryl group from phosphoenolpyruvate (PEP) is transferred to the phosphoryl carrier protein HPr by enzyme I. Phospho-HPr then transfers it to the PTS EIIA domain.</text>
</comment>
<comment type="catalytic activity">
    <reaction evidence="2">
        <text>dihydroxyacetone + phosphoenolpyruvate = dihydroxyacetone phosphate + pyruvate</text>
        <dbReference type="Rhea" id="RHEA:18381"/>
        <dbReference type="ChEBI" id="CHEBI:15361"/>
        <dbReference type="ChEBI" id="CHEBI:16016"/>
        <dbReference type="ChEBI" id="CHEBI:57642"/>
        <dbReference type="ChEBI" id="CHEBI:58702"/>
        <dbReference type="EC" id="2.7.1.121"/>
    </reaction>
</comment>
<dbReference type="InterPro" id="IPR008731">
    <property type="entry name" value="PTS_EIN"/>
</dbReference>
<dbReference type="InterPro" id="IPR036618">
    <property type="entry name" value="PtsI_HPr-bd_sf"/>
</dbReference>
<comment type="catalytic activity">
    <reaction evidence="1">
        <text>L-histidyl-[protein] + phosphoenolpyruvate = N(pros)-phospho-L-histidyl-[protein] + pyruvate</text>
        <dbReference type="Rhea" id="RHEA:23880"/>
        <dbReference type="Rhea" id="RHEA-COMP:9745"/>
        <dbReference type="Rhea" id="RHEA-COMP:9746"/>
        <dbReference type="ChEBI" id="CHEBI:15361"/>
        <dbReference type="ChEBI" id="CHEBI:29979"/>
        <dbReference type="ChEBI" id="CHEBI:58702"/>
        <dbReference type="ChEBI" id="CHEBI:64837"/>
        <dbReference type="EC" id="2.7.3.9"/>
    </reaction>
</comment>
<evidence type="ECO:0000256" key="2">
    <source>
        <dbReference type="ARBA" id="ARBA00001113"/>
    </source>
</evidence>